<name>A0A0A9T815_ARUDO</name>
<reference evidence="1" key="2">
    <citation type="journal article" date="2015" name="Data Brief">
        <title>Shoot transcriptome of the giant reed, Arundo donax.</title>
        <authorList>
            <person name="Barrero R.A."/>
            <person name="Guerrero F.D."/>
            <person name="Moolhuijzen P."/>
            <person name="Goolsby J.A."/>
            <person name="Tidwell J."/>
            <person name="Bellgard S.E."/>
            <person name="Bellgard M.I."/>
        </authorList>
    </citation>
    <scope>NUCLEOTIDE SEQUENCE</scope>
    <source>
        <tissue evidence="1">Shoot tissue taken approximately 20 cm above the soil surface</tissue>
    </source>
</reference>
<dbReference type="EMBL" id="GBRH01238774">
    <property type="protein sequence ID" value="JAD59121.1"/>
    <property type="molecule type" value="Transcribed_RNA"/>
</dbReference>
<evidence type="ECO:0000313" key="1">
    <source>
        <dbReference type="EMBL" id="JAD59121.1"/>
    </source>
</evidence>
<accession>A0A0A9T815</accession>
<reference evidence="1" key="1">
    <citation type="submission" date="2014-09" db="EMBL/GenBank/DDBJ databases">
        <authorList>
            <person name="Magalhaes I.L.F."/>
            <person name="Oliveira U."/>
            <person name="Santos F.R."/>
            <person name="Vidigal T.H.D.A."/>
            <person name="Brescovit A.D."/>
            <person name="Santos A.J."/>
        </authorList>
    </citation>
    <scope>NUCLEOTIDE SEQUENCE</scope>
    <source>
        <tissue evidence="1">Shoot tissue taken approximately 20 cm above the soil surface</tissue>
    </source>
</reference>
<organism evidence="1">
    <name type="scientific">Arundo donax</name>
    <name type="common">Giant reed</name>
    <name type="synonym">Donax arundinaceus</name>
    <dbReference type="NCBI Taxonomy" id="35708"/>
    <lineage>
        <taxon>Eukaryota</taxon>
        <taxon>Viridiplantae</taxon>
        <taxon>Streptophyta</taxon>
        <taxon>Embryophyta</taxon>
        <taxon>Tracheophyta</taxon>
        <taxon>Spermatophyta</taxon>
        <taxon>Magnoliopsida</taxon>
        <taxon>Liliopsida</taxon>
        <taxon>Poales</taxon>
        <taxon>Poaceae</taxon>
        <taxon>PACMAD clade</taxon>
        <taxon>Arundinoideae</taxon>
        <taxon>Arundineae</taxon>
        <taxon>Arundo</taxon>
    </lineage>
</organism>
<proteinExistence type="predicted"/>
<dbReference type="AlphaFoldDB" id="A0A0A9T815"/>
<sequence>MWAIVFLLLMLAFPSPMRFGGLCLLKKTENKSTS</sequence>
<protein>
    <submittedName>
        <fullName evidence="1">Uncharacterized protein</fullName>
    </submittedName>
</protein>